<reference evidence="1 2" key="1">
    <citation type="submission" date="2020-07" db="EMBL/GenBank/DDBJ databases">
        <title>Sequencing the genomes of 1000 actinobacteria strains.</title>
        <authorList>
            <person name="Klenk H.-P."/>
        </authorList>
    </citation>
    <scope>NUCLEOTIDE SEQUENCE [LARGE SCALE GENOMIC DNA]</scope>
    <source>
        <strain evidence="1 2">DSM 18448</strain>
    </source>
</reference>
<name>A0A852Z863_9ACTN</name>
<gene>
    <name evidence="1" type="ORF">F4554_001201</name>
</gene>
<keyword evidence="2" id="KW-1185">Reference proteome</keyword>
<dbReference type="EMBL" id="JACBZH010000001">
    <property type="protein sequence ID" value="NYH88563.1"/>
    <property type="molecule type" value="Genomic_DNA"/>
</dbReference>
<sequence length="187" mass="19575">MNTDLDTFETDLLSELRARVAARSVDQPRSRPTPSRRSWRRTAAGCGAVAAATAGAFLFPGVVTSPAYAVQNGPGGTVDVQVNRLEDAAGLRRALADHGVRADVLYLGDNLRCSPDRYRRATAVPDSSTRFVVGGEGISVELDRRDVAHGETVVIAASRVPDGVYAEVGIASGPVGGCRPTPLSGDS</sequence>
<comment type="caution">
    <text evidence="1">The sequence shown here is derived from an EMBL/GenBank/DDBJ whole genome shotgun (WGS) entry which is preliminary data.</text>
</comment>
<proteinExistence type="predicted"/>
<dbReference type="AlphaFoldDB" id="A0A852Z863"/>
<accession>A0A852Z863</accession>
<evidence type="ECO:0000313" key="1">
    <source>
        <dbReference type="EMBL" id="NYH88563.1"/>
    </source>
</evidence>
<dbReference type="Proteomes" id="UP000579605">
    <property type="component" value="Unassembled WGS sequence"/>
</dbReference>
<evidence type="ECO:0000313" key="2">
    <source>
        <dbReference type="Proteomes" id="UP000579605"/>
    </source>
</evidence>
<organism evidence="1 2">
    <name type="scientific">Actinopolymorpha rutila</name>
    <dbReference type="NCBI Taxonomy" id="446787"/>
    <lineage>
        <taxon>Bacteria</taxon>
        <taxon>Bacillati</taxon>
        <taxon>Actinomycetota</taxon>
        <taxon>Actinomycetes</taxon>
        <taxon>Propionibacteriales</taxon>
        <taxon>Actinopolymorphaceae</taxon>
        <taxon>Actinopolymorpha</taxon>
    </lineage>
</organism>
<protein>
    <submittedName>
        <fullName evidence="1">Uncharacterized protein</fullName>
    </submittedName>
</protein>
<dbReference type="RefSeq" id="WP_179786443.1">
    <property type="nucleotide sequence ID" value="NZ_BAAARR010000022.1"/>
</dbReference>